<evidence type="ECO:0000313" key="2">
    <source>
        <dbReference type="Proteomes" id="UP000580051"/>
    </source>
</evidence>
<protein>
    <submittedName>
        <fullName evidence="1">Uncharacterized protein</fullName>
    </submittedName>
</protein>
<reference evidence="1 2" key="1">
    <citation type="journal article" date="2020" name="Front. Microbiol.">
        <title>Single-cell genomics of novel Actinobacteria with the Wood-Ljungdahl pathway discovered in a serpentinizing system.</title>
        <authorList>
            <person name="Merino N."/>
            <person name="Kawai M."/>
            <person name="Boyd E.S."/>
            <person name="Colman D.R."/>
            <person name="McGlynn S.E."/>
            <person name="Nealson K.H."/>
            <person name="Kurokawa K."/>
            <person name="Hongoh Y."/>
        </authorList>
    </citation>
    <scope>NUCLEOTIDE SEQUENCE [LARGE SCALE GENOMIC DNA]</scope>
    <source>
        <strain evidence="1 2">S06</strain>
    </source>
</reference>
<gene>
    <name evidence="1" type="ORF">HKBW3S06_01675</name>
</gene>
<proteinExistence type="predicted"/>
<accession>A0A6V8NQU2</accession>
<feature type="non-terminal residue" evidence="1">
    <location>
        <position position="20"/>
    </location>
</feature>
<organism evidence="1 2">
    <name type="scientific">Candidatus Hakubella thermalkaliphila</name>
    <dbReference type="NCBI Taxonomy" id="2754717"/>
    <lineage>
        <taxon>Bacteria</taxon>
        <taxon>Bacillati</taxon>
        <taxon>Actinomycetota</taxon>
        <taxon>Actinomycetota incertae sedis</taxon>
        <taxon>Candidatus Hakubellales</taxon>
        <taxon>Candidatus Hakubellaceae</taxon>
        <taxon>Candidatus Hakubella</taxon>
    </lineage>
</organism>
<dbReference type="AlphaFoldDB" id="A0A6V8NQU2"/>
<dbReference type="EMBL" id="BLRV01000430">
    <property type="protein sequence ID" value="GFP22447.1"/>
    <property type="molecule type" value="Genomic_DNA"/>
</dbReference>
<name>A0A6V8NQU2_9ACTN</name>
<comment type="caution">
    <text evidence="1">The sequence shown here is derived from an EMBL/GenBank/DDBJ whole genome shotgun (WGS) entry which is preliminary data.</text>
</comment>
<evidence type="ECO:0000313" key="1">
    <source>
        <dbReference type="EMBL" id="GFP22447.1"/>
    </source>
</evidence>
<dbReference type="Proteomes" id="UP000580051">
    <property type="component" value="Unassembled WGS sequence"/>
</dbReference>
<sequence>MQAQSLAYDFDLRYTETDLR</sequence>